<accession>A0AAV6H3D3</accession>
<name>A0AAV6H3D3_9TELE</name>
<dbReference type="PANTHER" id="PTHR46670:SF3">
    <property type="entry name" value="ENDONUCLEASE_EXONUCLEASE_PHOSPHATASE DOMAIN-CONTAINING PROTEIN"/>
    <property type="match status" value="1"/>
</dbReference>
<reference evidence="2" key="1">
    <citation type="submission" date="2020-10" db="EMBL/GenBank/DDBJ databases">
        <title>Chromosome-scale genome assembly of the Allis shad, Alosa alosa.</title>
        <authorList>
            <person name="Margot Z."/>
            <person name="Christophe K."/>
            <person name="Cabau C."/>
            <person name="Louis A."/>
            <person name="Berthelot C."/>
            <person name="Parey E."/>
            <person name="Roest Crollius H."/>
            <person name="Montfort J."/>
            <person name="Robinson-Rechavi M."/>
            <person name="Bucao C."/>
            <person name="Bouchez O."/>
            <person name="Gislard M."/>
            <person name="Lluch J."/>
            <person name="Milhes M."/>
            <person name="Lampietro C."/>
            <person name="Lopez Roques C."/>
            <person name="Donnadieu C."/>
            <person name="Braasch I."/>
            <person name="Desvignes T."/>
            <person name="Postlethwait J."/>
            <person name="Bobe J."/>
            <person name="Guiguen Y."/>
        </authorList>
    </citation>
    <scope>NUCLEOTIDE SEQUENCE</scope>
    <source>
        <strain evidence="2">M-15738</strain>
        <tissue evidence="2">Blood</tissue>
    </source>
</reference>
<proteinExistence type="predicted"/>
<feature type="domain" description="Endonuclease/exonuclease/phosphatase" evidence="1">
    <location>
        <begin position="21"/>
        <end position="114"/>
    </location>
</feature>
<evidence type="ECO:0000259" key="1">
    <source>
        <dbReference type="Pfam" id="PF03372"/>
    </source>
</evidence>
<sequence length="155" mass="17536">MIKTFSAKQIPPKTQLTLALLNIRSLSNKTALVNEIITDNLIDIMCLTETWLKPDEYLPLNESTPPSHLNYHVPRHTGRGGGVATIYQSSFLTSPKLTHKFKSFEVLVLNFLPPDWKTNQPVTVVTLYRPLGPYTEFLEEFSDFLSTLTTQTGKI</sequence>
<dbReference type="GO" id="GO:0003824">
    <property type="term" value="F:catalytic activity"/>
    <property type="evidence" value="ECO:0007669"/>
    <property type="project" value="InterPro"/>
</dbReference>
<dbReference type="InterPro" id="IPR036691">
    <property type="entry name" value="Endo/exonu/phosph_ase_sf"/>
</dbReference>
<dbReference type="PANTHER" id="PTHR46670">
    <property type="entry name" value="ENDO/EXONUCLEASE/PHOSPHATASE DOMAIN-CONTAINING PROTEIN"/>
    <property type="match status" value="1"/>
</dbReference>
<dbReference type="Pfam" id="PF03372">
    <property type="entry name" value="Exo_endo_phos"/>
    <property type="match status" value="1"/>
</dbReference>
<dbReference type="EMBL" id="JADWDJ010000004">
    <property type="protein sequence ID" value="KAG5281830.1"/>
    <property type="molecule type" value="Genomic_DNA"/>
</dbReference>
<gene>
    <name evidence="2" type="ORF">AALO_G00049270</name>
</gene>
<dbReference type="Proteomes" id="UP000823561">
    <property type="component" value="Chromosome 4"/>
</dbReference>
<evidence type="ECO:0000313" key="3">
    <source>
        <dbReference type="Proteomes" id="UP000823561"/>
    </source>
</evidence>
<protein>
    <recommendedName>
        <fullName evidence="1">Endonuclease/exonuclease/phosphatase domain-containing protein</fullName>
    </recommendedName>
</protein>
<keyword evidence="3" id="KW-1185">Reference proteome</keyword>
<comment type="caution">
    <text evidence="2">The sequence shown here is derived from an EMBL/GenBank/DDBJ whole genome shotgun (WGS) entry which is preliminary data.</text>
</comment>
<dbReference type="Gene3D" id="3.60.10.10">
    <property type="entry name" value="Endonuclease/exonuclease/phosphatase"/>
    <property type="match status" value="1"/>
</dbReference>
<dbReference type="InterPro" id="IPR005135">
    <property type="entry name" value="Endo/exonuclease/phosphatase"/>
</dbReference>
<dbReference type="SUPFAM" id="SSF56219">
    <property type="entry name" value="DNase I-like"/>
    <property type="match status" value="1"/>
</dbReference>
<feature type="non-terminal residue" evidence="2">
    <location>
        <position position="155"/>
    </location>
</feature>
<evidence type="ECO:0000313" key="2">
    <source>
        <dbReference type="EMBL" id="KAG5281830.1"/>
    </source>
</evidence>
<dbReference type="AlphaFoldDB" id="A0AAV6H3D3"/>
<organism evidence="2 3">
    <name type="scientific">Alosa alosa</name>
    <name type="common">allis shad</name>
    <dbReference type="NCBI Taxonomy" id="278164"/>
    <lineage>
        <taxon>Eukaryota</taxon>
        <taxon>Metazoa</taxon>
        <taxon>Chordata</taxon>
        <taxon>Craniata</taxon>
        <taxon>Vertebrata</taxon>
        <taxon>Euteleostomi</taxon>
        <taxon>Actinopterygii</taxon>
        <taxon>Neopterygii</taxon>
        <taxon>Teleostei</taxon>
        <taxon>Clupei</taxon>
        <taxon>Clupeiformes</taxon>
        <taxon>Clupeoidei</taxon>
        <taxon>Clupeidae</taxon>
        <taxon>Alosa</taxon>
    </lineage>
</organism>